<evidence type="ECO:0000259" key="2">
    <source>
        <dbReference type="PROSITE" id="PS50943"/>
    </source>
</evidence>
<dbReference type="Pfam" id="PF01381">
    <property type="entry name" value="HTH_3"/>
    <property type="match status" value="1"/>
</dbReference>
<comment type="caution">
    <text evidence="3">The sequence shown here is derived from an EMBL/GenBank/DDBJ whole genome shotgun (WGS) entry which is preliminary data.</text>
</comment>
<dbReference type="PROSITE" id="PS50943">
    <property type="entry name" value="HTH_CROC1"/>
    <property type="match status" value="1"/>
</dbReference>
<accession>A0ABP8LP69</accession>
<evidence type="ECO:0000313" key="4">
    <source>
        <dbReference type="Proteomes" id="UP001501508"/>
    </source>
</evidence>
<dbReference type="InterPro" id="IPR001387">
    <property type="entry name" value="Cro/C1-type_HTH"/>
</dbReference>
<dbReference type="EMBL" id="BAABEY010000002">
    <property type="protein sequence ID" value="GAA4432637.1"/>
    <property type="molecule type" value="Genomic_DNA"/>
</dbReference>
<protein>
    <submittedName>
        <fullName evidence="3">Helix-turn-helix transcriptional regulator</fullName>
    </submittedName>
</protein>
<organism evidence="3 4">
    <name type="scientific">Ravibacter arvi</name>
    <dbReference type="NCBI Taxonomy" id="2051041"/>
    <lineage>
        <taxon>Bacteria</taxon>
        <taxon>Pseudomonadati</taxon>
        <taxon>Bacteroidota</taxon>
        <taxon>Cytophagia</taxon>
        <taxon>Cytophagales</taxon>
        <taxon>Spirosomataceae</taxon>
        <taxon>Ravibacter</taxon>
    </lineage>
</organism>
<reference evidence="4" key="1">
    <citation type="journal article" date="2019" name="Int. J. Syst. Evol. Microbiol.">
        <title>The Global Catalogue of Microorganisms (GCM) 10K type strain sequencing project: providing services to taxonomists for standard genome sequencing and annotation.</title>
        <authorList>
            <consortium name="The Broad Institute Genomics Platform"/>
            <consortium name="The Broad Institute Genome Sequencing Center for Infectious Disease"/>
            <person name="Wu L."/>
            <person name="Ma J."/>
        </authorList>
    </citation>
    <scope>NUCLEOTIDE SEQUENCE [LARGE SCALE GENOMIC DNA]</scope>
    <source>
        <strain evidence="4">JCM 31920</strain>
    </source>
</reference>
<evidence type="ECO:0000256" key="1">
    <source>
        <dbReference type="SAM" id="MobiDB-lite"/>
    </source>
</evidence>
<dbReference type="CDD" id="cd00093">
    <property type="entry name" value="HTH_XRE"/>
    <property type="match status" value="1"/>
</dbReference>
<dbReference type="RefSeq" id="WP_345026453.1">
    <property type="nucleotide sequence ID" value="NZ_BAABEY010000002.1"/>
</dbReference>
<dbReference type="InterPro" id="IPR010982">
    <property type="entry name" value="Lambda_DNA-bd_dom_sf"/>
</dbReference>
<dbReference type="Proteomes" id="UP001501508">
    <property type="component" value="Unassembled WGS sequence"/>
</dbReference>
<evidence type="ECO:0000313" key="3">
    <source>
        <dbReference type="EMBL" id="GAA4432637.1"/>
    </source>
</evidence>
<gene>
    <name evidence="3" type="ORF">GCM10023091_05050</name>
</gene>
<feature type="domain" description="HTH cro/C1-type" evidence="2">
    <location>
        <begin position="19"/>
        <end position="50"/>
    </location>
</feature>
<proteinExistence type="predicted"/>
<name>A0ABP8LP69_9BACT</name>
<dbReference type="SUPFAM" id="SSF47413">
    <property type="entry name" value="lambda repressor-like DNA-binding domains"/>
    <property type="match status" value="1"/>
</dbReference>
<sequence>MELLDKVRLIIGNKCESPSQFADEIGIPRSAVSHLLNGRNKPSLDVVGKIIRRYPDLGADWIWDDEKMPHLNAGITDRQSSATSPKITRETVPGKPLDLFSQANAVPEPMQENVRTIRSDSTTRKVERVLLFYSDGTFEEFGIGS</sequence>
<feature type="region of interest" description="Disordered" evidence="1">
    <location>
        <begin position="75"/>
        <end position="94"/>
    </location>
</feature>
<keyword evidence="4" id="KW-1185">Reference proteome</keyword>
<dbReference type="Gene3D" id="1.10.260.40">
    <property type="entry name" value="lambda repressor-like DNA-binding domains"/>
    <property type="match status" value="1"/>
</dbReference>
<feature type="compositionally biased region" description="Polar residues" evidence="1">
    <location>
        <begin position="77"/>
        <end position="86"/>
    </location>
</feature>